<accession>A0A1M6YIV3</accession>
<organism evidence="1 2">
    <name type="scientific">Anaerocolumna jejuensis DSM 15929</name>
    <dbReference type="NCBI Taxonomy" id="1121322"/>
    <lineage>
        <taxon>Bacteria</taxon>
        <taxon>Bacillati</taxon>
        <taxon>Bacillota</taxon>
        <taxon>Clostridia</taxon>
        <taxon>Lachnospirales</taxon>
        <taxon>Lachnospiraceae</taxon>
        <taxon>Anaerocolumna</taxon>
    </lineage>
</organism>
<evidence type="ECO:0000313" key="2">
    <source>
        <dbReference type="Proteomes" id="UP000184386"/>
    </source>
</evidence>
<dbReference type="EMBL" id="FRAC01000025">
    <property type="protein sequence ID" value="SHL17985.1"/>
    <property type="molecule type" value="Genomic_DNA"/>
</dbReference>
<protein>
    <submittedName>
        <fullName evidence="1">Uncharacterized protein</fullName>
    </submittedName>
</protein>
<proteinExistence type="predicted"/>
<gene>
    <name evidence="1" type="ORF">SAMN02745136_04283</name>
</gene>
<dbReference type="AlphaFoldDB" id="A0A1M6YIV3"/>
<sequence length="59" mass="6896">MIQVTMFEFHLTKADTVEFSAEQAFIRHKDIRHKGIRKYNGTLICPVLHIRVGRSDIIN</sequence>
<dbReference type="Proteomes" id="UP000184386">
    <property type="component" value="Unassembled WGS sequence"/>
</dbReference>
<evidence type="ECO:0000313" key="1">
    <source>
        <dbReference type="EMBL" id="SHL17985.1"/>
    </source>
</evidence>
<keyword evidence="2" id="KW-1185">Reference proteome</keyword>
<name>A0A1M6YIV3_9FIRM</name>
<reference evidence="1 2" key="1">
    <citation type="submission" date="2016-11" db="EMBL/GenBank/DDBJ databases">
        <authorList>
            <person name="Jaros S."/>
            <person name="Januszkiewicz K."/>
            <person name="Wedrychowicz H."/>
        </authorList>
    </citation>
    <scope>NUCLEOTIDE SEQUENCE [LARGE SCALE GENOMIC DNA]</scope>
    <source>
        <strain evidence="1 2">DSM 15929</strain>
    </source>
</reference>
<dbReference type="RefSeq" id="WP_073279020.1">
    <property type="nucleotide sequence ID" value="NZ_FRAC01000025.1"/>
</dbReference>